<comment type="similarity">
    <text evidence="2 7">Belongs to the methyltransferase superfamily. L-isoaspartyl/D-aspartyl protein methyltransferase family.</text>
</comment>
<accession>A0A1L1PPG3</accession>
<dbReference type="FunFam" id="3.40.50.150:FF:000010">
    <property type="entry name" value="Protein-L-isoaspartate O-methyltransferase"/>
    <property type="match status" value="1"/>
</dbReference>
<dbReference type="GO" id="GO:0032259">
    <property type="term" value="P:methylation"/>
    <property type="evidence" value="ECO:0007669"/>
    <property type="project" value="UniProtKB-KW"/>
</dbReference>
<dbReference type="HAMAP" id="MF_00090">
    <property type="entry name" value="PIMT"/>
    <property type="match status" value="1"/>
</dbReference>
<evidence type="ECO:0000256" key="2">
    <source>
        <dbReference type="ARBA" id="ARBA00005369"/>
    </source>
</evidence>
<dbReference type="PANTHER" id="PTHR11579:SF0">
    <property type="entry name" value="PROTEIN-L-ISOASPARTATE(D-ASPARTATE) O-METHYLTRANSFERASE"/>
    <property type="match status" value="1"/>
</dbReference>
<dbReference type="Pfam" id="PF01135">
    <property type="entry name" value="PCMT"/>
    <property type="match status" value="1"/>
</dbReference>
<evidence type="ECO:0000313" key="10">
    <source>
        <dbReference type="Proteomes" id="UP000028878"/>
    </source>
</evidence>
<evidence type="ECO:0000256" key="7">
    <source>
        <dbReference type="HAMAP-Rule" id="MF_00090"/>
    </source>
</evidence>
<evidence type="ECO:0000256" key="6">
    <source>
        <dbReference type="ARBA" id="ARBA00022691"/>
    </source>
</evidence>
<keyword evidence="5 7" id="KW-0808">Transferase</keyword>
<evidence type="ECO:0000256" key="8">
    <source>
        <dbReference type="SAM" id="MobiDB-lite"/>
    </source>
</evidence>
<dbReference type="EC" id="2.1.1.77" evidence="7"/>
<dbReference type="InterPro" id="IPR029063">
    <property type="entry name" value="SAM-dependent_MTases_sf"/>
</dbReference>
<dbReference type="RefSeq" id="WP_009519575.1">
    <property type="nucleotide sequence ID" value="NZ_CCAE010000029.1"/>
</dbReference>
<comment type="subcellular location">
    <subcellularLocation>
        <location evidence="1 7">Cytoplasm</location>
    </subcellularLocation>
</comment>
<keyword evidence="6 7" id="KW-0949">S-adenosyl-L-methionine</keyword>
<evidence type="ECO:0000256" key="4">
    <source>
        <dbReference type="ARBA" id="ARBA00022603"/>
    </source>
</evidence>
<dbReference type="EMBL" id="CCAE010000029">
    <property type="protein sequence ID" value="CDN88807.1"/>
    <property type="molecule type" value="Genomic_DNA"/>
</dbReference>
<dbReference type="AlphaFoldDB" id="A0A1L1PPG3"/>
<evidence type="ECO:0000256" key="1">
    <source>
        <dbReference type="ARBA" id="ARBA00004496"/>
    </source>
</evidence>
<proteinExistence type="inferred from homology"/>
<evidence type="ECO:0000313" key="9">
    <source>
        <dbReference type="EMBL" id="CDN88807.1"/>
    </source>
</evidence>
<organism evidence="9 10">
    <name type="scientific">Hydrogenophaga intermedia</name>
    <dbReference type="NCBI Taxonomy" id="65786"/>
    <lineage>
        <taxon>Bacteria</taxon>
        <taxon>Pseudomonadati</taxon>
        <taxon>Pseudomonadota</taxon>
        <taxon>Betaproteobacteria</taxon>
        <taxon>Burkholderiales</taxon>
        <taxon>Comamonadaceae</taxon>
        <taxon>Hydrogenophaga</taxon>
    </lineage>
</organism>
<protein>
    <recommendedName>
        <fullName evidence="7">Protein-L-isoaspartate O-methyltransferase</fullName>
        <ecNumber evidence="7">2.1.1.77</ecNumber>
    </recommendedName>
    <alternativeName>
        <fullName evidence="7">L-isoaspartyl protein carboxyl methyltransferase</fullName>
    </alternativeName>
    <alternativeName>
        <fullName evidence="7">Protein L-isoaspartyl methyltransferase</fullName>
    </alternativeName>
    <alternativeName>
        <fullName evidence="7">Protein-beta-aspartate methyltransferase</fullName>
        <shortName evidence="7">PIMT</shortName>
    </alternativeName>
</protein>
<dbReference type="NCBIfam" id="TIGR00080">
    <property type="entry name" value="pimt"/>
    <property type="match status" value="1"/>
</dbReference>
<reference evidence="10" key="1">
    <citation type="submission" date="2014-11" db="EMBL/GenBank/DDBJ databases">
        <title>Draft genome sequence of Hydrogenophaga intermedia S1.</title>
        <authorList>
            <person name="Gan H.M."/>
            <person name="Chew T.H."/>
            <person name="Stolz A."/>
        </authorList>
    </citation>
    <scope>NUCLEOTIDE SEQUENCE [LARGE SCALE GENOMIC DNA]</scope>
    <source>
        <strain evidence="10">S1</strain>
    </source>
</reference>
<feature type="active site" evidence="7">
    <location>
        <position position="110"/>
    </location>
</feature>
<dbReference type="Proteomes" id="UP000028878">
    <property type="component" value="Unassembled WGS sequence"/>
</dbReference>
<comment type="function">
    <text evidence="7">Catalyzes the methyl esterification of L-isoaspartyl residues in peptides and proteins that result from spontaneous decomposition of normal L-aspartyl and L-asparaginyl residues. It plays a role in the repair and/or degradation of damaged proteins.</text>
</comment>
<dbReference type="PROSITE" id="PS01279">
    <property type="entry name" value="PCMT"/>
    <property type="match status" value="1"/>
</dbReference>
<dbReference type="CDD" id="cd02440">
    <property type="entry name" value="AdoMet_MTases"/>
    <property type="match status" value="1"/>
</dbReference>
<name>A0A1L1PPG3_HYDIT</name>
<dbReference type="GO" id="GO:0030091">
    <property type="term" value="P:protein repair"/>
    <property type="evidence" value="ECO:0007669"/>
    <property type="project" value="UniProtKB-UniRule"/>
</dbReference>
<sequence length="263" mass="27531">MKPPQPRQRPGFPARLPAGTPAPAPARQHKAEPTANRGASRGAVAPSGVGMDSAAVRAAMVRKLQGQGISHPAVVAAMLAVERHRFVDSALVNQAYEDTSLPIGQGQTISKPGVVARMVELLCQARVQPLGRVLEIGTGCGYQAAVLARVAKEVYSIERIRSLHEKARDNLRALRVPNLHLLFGDGMVGFPQGAPYSAIIAAAGGNDLPAAWIDQLAVGGRLVAPAVTAAGRQNLVVIDKTANGVVRTELEAVHFVPLKSGLA</sequence>
<dbReference type="NCBIfam" id="NF001453">
    <property type="entry name" value="PRK00312.1"/>
    <property type="match status" value="1"/>
</dbReference>
<keyword evidence="3 7" id="KW-0963">Cytoplasm</keyword>
<feature type="region of interest" description="Disordered" evidence="8">
    <location>
        <begin position="1"/>
        <end position="48"/>
    </location>
</feature>
<evidence type="ECO:0000256" key="5">
    <source>
        <dbReference type="ARBA" id="ARBA00022679"/>
    </source>
</evidence>
<dbReference type="InterPro" id="IPR000682">
    <property type="entry name" value="PCMT"/>
</dbReference>
<dbReference type="SUPFAM" id="SSF53335">
    <property type="entry name" value="S-adenosyl-L-methionine-dependent methyltransferases"/>
    <property type="match status" value="1"/>
</dbReference>
<dbReference type="PANTHER" id="PTHR11579">
    <property type="entry name" value="PROTEIN-L-ISOASPARTATE O-METHYLTRANSFERASE"/>
    <property type="match status" value="1"/>
</dbReference>
<keyword evidence="10" id="KW-1185">Reference proteome</keyword>
<dbReference type="GO" id="GO:0004719">
    <property type="term" value="F:protein-L-isoaspartate (D-aspartate) O-methyltransferase activity"/>
    <property type="evidence" value="ECO:0007669"/>
    <property type="project" value="UniProtKB-UniRule"/>
</dbReference>
<keyword evidence="4 7" id="KW-0489">Methyltransferase</keyword>
<gene>
    <name evidence="7 9" type="primary">pcm</name>
    <name evidence="9" type="ORF">BN948_03243</name>
</gene>
<dbReference type="GO" id="GO:0005737">
    <property type="term" value="C:cytoplasm"/>
    <property type="evidence" value="ECO:0007669"/>
    <property type="project" value="UniProtKB-SubCell"/>
</dbReference>
<comment type="catalytic activity">
    <reaction evidence="7">
        <text>[protein]-L-isoaspartate + S-adenosyl-L-methionine = [protein]-L-isoaspartate alpha-methyl ester + S-adenosyl-L-homocysteine</text>
        <dbReference type="Rhea" id="RHEA:12705"/>
        <dbReference type="Rhea" id="RHEA-COMP:12143"/>
        <dbReference type="Rhea" id="RHEA-COMP:12144"/>
        <dbReference type="ChEBI" id="CHEBI:57856"/>
        <dbReference type="ChEBI" id="CHEBI:59789"/>
        <dbReference type="ChEBI" id="CHEBI:90596"/>
        <dbReference type="ChEBI" id="CHEBI:90598"/>
        <dbReference type="EC" id="2.1.1.77"/>
    </reaction>
</comment>
<dbReference type="Gene3D" id="3.40.50.150">
    <property type="entry name" value="Vaccinia Virus protein VP39"/>
    <property type="match status" value="1"/>
</dbReference>
<evidence type="ECO:0000256" key="3">
    <source>
        <dbReference type="ARBA" id="ARBA00022490"/>
    </source>
</evidence>